<dbReference type="NCBIfam" id="TIGR03828">
    <property type="entry name" value="pfkB"/>
    <property type="match status" value="1"/>
</dbReference>
<comment type="similarity">
    <text evidence="1 7 8">Belongs to the carbohydrate kinase PfkB family.</text>
</comment>
<protein>
    <recommendedName>
        <fullName evidence="7">Phosphofructokinase</fullName>
    </recommendedName>
</protein>
<evidence type="ECO:0000256" key="7">
    <source>
        <dbReference type="PIRNR" id="PIRNR000535"/>
    </source>
</evidence>
<dbReference type="InterPro" id="IPR002173">
    <property type="entry name" value="Carboh/pur_kinase_PfkB_CS"/>
</dbReference>
<dbReference type="PANTHER" id="PTHR46566:SF5">
    <property type="entry name" value="1-PHOSPHOFRUCTOKINASE"/>
    <property type="match status" value="1"/>
</dbReference>
<dbReference type="PROSITE" id="PS00584">
    <property type="entry name" value="PFKB_KINASES_2"/>
    <property type="match status" value="1"/>
</dbReference>
<sequence>MARVLTLTLNPALDLSVSLERLVPGEVNRTHETHLTAAGKGVNVARVLAELGHDVTVSGFLGADNDGPFLRAFEAMKVEDAFLRVPGETRINAKLAEADGRVTDINGPGAAIDTADWQRLLDGLDTRIGDPRRRPDAVVIAGSLPPGVAADSLAGLTARLRDAGLPVWIDTSGEALALAIDARPTAVKPNEQELATWAGESLETAEARLKAALRLYAAGVEEAVVSAGPAGVLWVSRRGAWQAIPPHLAVASTVGAGDTLLAALLHGVLSGHPPEQALRLATALSAESVRHVGVGNARADDFAHIQQQTRVRRLNDVDAGGALA</sequence>
<dbReference type="SUPFAM" id="SSF53613">
    <property type="entry name" value="Ribokinase-like"/>
    <property type="match status" value="1"/>
</dbReference>
<dbReference type="Gene3D" id="3.40.1190.20">
    <property type="match status" value="1"/>
</dbReference>
<dbReference type="CDD" id="cd01164">
    <property type="entry name" value="FruK_PfkB_like"/>
    <property type="match status" value="1"/>
</dbReference>
<dbReference type="PANTHER" id="PTHR46566">
    <property type="entry name" value="1-PHOSPHOFRUCTOKINASE-RELATED"/>
    <property type="match status" value="1"/>
</dbReference>
<dbReference type="EMBL" id="JAAQTO010000042">
    <property type="protein sequence ID" value="NIC06737.1"/>
    <property type="molecule type" value="Genomic_DNA"/>
</dbReference>
<dbReference type="InterPro" id="IPR022463">
    <property type="entry name" value="1-PFruKinase"/>
</dbReference>
<keyword evidence="4 8" id="KW-0418">Kinase</keyword>
<evidence type="ECO:0000313" key="11">
    <source>
        <dbReference type="Proteomes" id="UP001318321"/>
    </source>
</evidence>
<dbReference type="Pfam" id="PF00294">
    <property type="entry name" value="PfkB"/>
    <property type="match status" value="1"/>
</dbReference>
<dbReference type="InterPro" id="IPR017583">
    <property type="entry name" value="Tagatose/fructose_Pkinase"/>
</dbReference>
<comment type="function">
    <text evidence="8">Catalyzes the ATP-dependent phosphorylation of fructose-l-phosphate to fructose-l,6-bisphosphate.</text>
</comment>
<organism evidence="10 11">
    <name type="scientific">Billgrantia bachuensis</name>
    <dbReference type="NCBI Taxonomy" id="2717286"/>
    <lineage>
        <taxon>Bacteria</taxon>
        <taxon>Pseudomonadati</taxon>
        <taxon>Pseudomonadota</taxon>
        <taxon>Gammaproteobacteria</taxon>
        <taxon>Oceanospirillales</taxon>
        <taxon>Halomonadaceae</taxon>
        <taxon>Billgrantia</taxon>
    </lineage>
</organism>
<comment type="catalytic activity">
    <reaction evidence="6 8">
        <text>beta-D-fructose 1-phosphate + ATP = beta-D-fructose 1,6-bisphosphate + ADP + H(+)</text>
        <dbReference type="Rhea" id="RHEA:14213"/>
        <dbReference type="ChEBI" id="CHEBI:15378"/>
        <dbReference type="ChEBI" id="CHEBI:30616"/>
        <dbReference type="ChEBI" id="CHEBI:32966"/>
        <dbReference type="ChEBI" id="CHEBI:138881"/>
        <dbReference type="ChEBI" id="CHEBI:456216"/>
        <dbReference type="EC" id="2.7.1.56"/>
    </reaction>
</comment>
<comment type="caution">
    <text evidence="10">The sequence shown here is derived from an EMBL/GenBank/DDBJ whole genome shotgun (WGS) entry which is preliminary data.</text>
</comment>
<evidence type="ECO:0000256" key="2">
    <source>
        <dbReference type="ARBA" id="ARBA00022679"/>
    </source>
</evidence>
<accession>A0ABX0PX61</accession>
<feature type="domain" description="Carbohydrate kinase PfkB" evidence="9">
    <location>
        <begin position="17"/>
        <end position="296"/>
    </location>
</feature>
<name>A0ABX0PX61_9GAMM</name>
<dbReference type="Proteomes" id="UP001318321">
    <property type="component" value="Unassembled WGS sequence"/>
</dbReference>
<keyword evidence="11" id="KW-1185">Reference proteome</keyword>
<dbReference type="NCBIfam" id="TIGR03168">
    <property type="entry name" value="1-PFK"/>
    <property type="match status" value="1"/>
</dbReference>
<evidence type="ECO:0000256" key="5">
    <source>
        <dbReference type="ARBA" id="ARBA00022840"/>
    </source>
</evidence>
<evidence type="ECO:0000256" key="8">
    <source>
        <dbReference type="RuleBase" id="RU369061"/>
    </source>
</evidence>
<reference evidence="10 11" key="1">
    <citation type="submission" date="2020-03" db="EMBL/GenBank/DDBJ databases">
        <title>Identification of Halomonas strains.</title>
        <authorList>
            <person name="Xiao Z."/>
            <person name="Dong F."/>
            <person name="Wang Z."/>
            <person name="Zhao J.-Y."/>
        </authorList>
    </citation>
    <scope>NUCLEOTIDE SEQUENCE [LARGE SCALE GENOMIC DNA]</scope>
    <source>
        <strain evidence="10 11">DX6</strain>
    </source>
</reference>
<dbReference type="RefSeq" id="WP_167116566.1">
    <property type="nucleotide sequence ID" value="NZ_JAAQTO010000042.1"/>
</dbReference>
<dbReference type="GO" id="GO:0008662">
    <property type="term" value="F:1-phosphofructokinase activity"/>
    <property type="evidence" value="ECO:0007669"/>
    <property type="project" value="UniProtKB-EC"/>
</dbReference>
<dbReference type="InterPro" id="IPR029056">
    <property type="entry name" value="Ribokinase-like"/>
</dbReference>
<keyword evidence="3 8" id="KW-0547">Nucleotide-binding</keyword>
<evidence type="ECO:0000256" key="3">
    <source>
        <dbReference type="ARBA" id="ARBA00022741"/>
    </source>
</evidence>
<evidence type="ECO:0000256" key="1">
    <source>
        <dbReference type="ARBA" id="ARBA00010688"/>
    </source>
</evidence>
<proteinExistence type="inferred from homology"/>
<dbReference type="PIRSF" id="PIRSF000535">
    <property type="entry name" value="1PFK/6PFK/LacC"/>
    <property type="match status" value="1"/>
</dbReference>
<evidence type="ECO:0000256" key="4">
    <source>
        <dbReference type="ARBA" id="ARBA00022777"/>
    </source>
</evidence>
<evidence type="ECO:0000259" key="9">
    <source>
        <dbReference type="Pfam" id="PF00294"/>
    </source>
</evidence>
<keyword evidence="2 7" id="KW-0808">Transferase</keyword>
<keyword evidence="5 8" id="KW-0067">ATP-binding</keyword>
<dbReference type="PROSITE" id="PS00583">
    <property type="entry name" value="PFKB_KINASES_1"/>
    <property type="match status" value="1"/>
</dbReference>
<evidence type="ECO:0000313" key="10">
    <source>
        <dbReference type="EMBL" id="NIC06737.1"/>
    </source>
</evidence>
<gene>
    <name evidence="10" type="primary">pfkB</name>
    <name evidence="10" type="ORF">HBJ55_15010</name>
</gene>
<evidence type="ECO:0000256" key="6">
    <source>
        <dbReference type="ARBA" id="ARBA00047745"/>
    </source>
</evidence>
<dbReference type="InterPro" id="IPR011611">
    <property type="entry name" value="PfkB_dom"/>
</dbReference>